<evidence type="ECO:0000256" key="2">
    <source>
        <dbReference type="SAM" id="SignalP"/>
    </source>
</evidence>
<dbReference type="EMBL" id="DS268147">
    <property type="protein sequence ID" value="KMU76611.1"/>
    <property type="molecule type" value="Genomic_DNA"/>
</dbReference>
<keyword evidence="2" id="KW-0732">Signal</keyword>
<evidence type="ECO:0000256" key="1">
    <source>
        <dbReference type="SAM" id="MobiDB-lite"/>
    </source>
</evidence>
<proteinExistence type="predicted"/>
<accession>A0A0J8QVY0</accession>
<gene>
    <name evidence="3" type="ORF">CISG_05754</name>
</gene>
<name>A0A0J8QVY0_COCIT</name>
<evidence type="ECO:0000313" key="3">
    <source>
        <dbReference type="EMBL" id="KMU76611.1"/>
    </source>
</evidence>
<dbReference type="Proteomes" id="UP000054559">
    <property type="component" value="Unassembled WGS sequence"/>
</dbReference>
<feature type="region of interest" description="Disordered" evidence="1">
    <location>
        <begin position="72"/>
        <end position="99"/>
    </location>
</feature>
<sequence length="99" mass="11442">MLWFSLFFFWAICTTNFSEDDIEDVKRSLDRSLPRLRLISTVQKQRVEGTQPFVLRLSFKAMTAKRAEKVTPGLQFSDKARPGTVHPRLSPRPKQAGFN</sequence>
<protein>
    <submittedName>
        <fullName evidence="3">Uncharacterized protein</fullName>
    </submittedName>
</protein>
<dbReference type="AlphaFoldDB" id="A0A0J8QVY0"/>
<reference evidence="4" key="1">
    <citation type="journal article" date="2010" name="Genome Res.">
        <title>Population genomic sequencing of Coccidioides fungi reveals recent hybridization and transposon control.</title>
        <authorList>
            <person name="Neafsey D.E."/>
            <person name="Barker B.M."/>
            <person name="Sharpton T.J."/>
            <person name="Stajich J.E."/>
            <person name="Park D.J."/>
            <person name="Whiston E."/>
            <person name="Hung C.-Y."/>
            <person name="McMahan C."/>
            <person name="White J."/>
            <person name="Sykes S."/>
            <person name="Heiman D."/>
            <person name="Young S."/>
            <person name="Zeng Q."/>
            <person name="Abouelleil A."/>
            <person name="Aftuck L."/>
            <person name="Bessette D."/>
            <person name="Brown A."/>
            <person name="FitzGerald M."/>
            <person name="Lui A."/>
            <person name="Macdonald J.P."/>
            <person name="Priest M."/>
            <person name="Orbach M.J."/>
            <person name="Galgiani J.N."/>
            <person name="Kirkland T.N."/>
            <person name="Cole G.T."/>
            <person name="Birren B.W."/>
            <person name="Henn M.R."/>
            <person name="Taylor J.W."/>
            <person name="Rounsley S.D."/>
        </authorList>
    </citation>
    <scope>NUCLEOTIDE SEQUENCE [LARGE SCALE GENOMIC DNA]</scope>
    <source>
        <strain evidence="4">RMSCC 3703</strain>
    </source>
</reference>
<organism evidence="3 4">
    <name type="scientific">Coccidioides immitis RMSCC 3703</name>
    <dbReference type="NCBI Taxonomy" id="454286"/>
    <lineage>
        <taxon>Eukaryota</taxon>
        <taxon>Fungi</taxon>
        <taxon>Dikarya</taxon>
        <taxon>Ascomycota</taxon>
        <taxon>Pezizomycotina</taxon>
        <taxon>Eurotiomycetes</taxon>
        <taxon>Eurotiomycetidae</taxon>
        <taxon>Onygenales</taxon>
        <taxon>Onygenaceae</taxon>
        <taxon>Coccidioides</taxon>
    </lineage>
</organism>
<feature type="chain" id="PRO_5005307846" evidence="2">
    <location>
        <begin position="19"/>
        <end position="99"/>
    </location>
</feature>
<evidence type="ECO:0000313" key="4">
    <source>
        <dbReference type="Proteomes" id="UP000054559"/>
    </source>
</evidence>
<feature type="signal peptide" evidence="2">
    <location>
        <begin position="1"/>
        <end position="18"/>
    </location>
</feature>